<dbReference type="EMBL" id="JARK01001615">
    <property type="protein sequence ID" value="EYB86433.1"/>
    <property type="molecule type" value="Genomic_DNA"/>
</dbReference>
<feature type="compositionally biased region" description="Basic and acidic residues" evidence="1">
    <location>
        <begin position="36"/>
        <end position="48"/>
    </location>
</feature>
<gene>
    <name evidence="2" type="primary">Acey_s0279.g1206</name>
    <name evidence="2" type="ORF">Y032_0279g1206</name>
</gene>
<sequence length="107" mass="11422">MQNVAGSISGLPDGRSRGTSCSEPRTLPSSNCRAETCADRSGTSDRDGLQSAALTNEPSGLLLCGCLMDKFRGRRGRQHIFYIGTPNQHFAQDAIPPDFSGSPCMDD</sequence>
<dbReference type="Proteomes" id="UP000024635">
    <property type="component" value="Unassembled WGS sequence"/>
</dbReference>
<evidence type="ECO:0000313" key="3">
    <source>
        <dbReference type="Proteomes" id="UP000024635"/>
    </source>
</evidence>
<proteinExistence type="predicted"/>
<evidence type="ECO:0000313" key="2">
    <source>
        <dbReference type="EMBL" id="EYB86433.1"/>
    </source>
</evidence>
<feature type="region of interest" description="Disordered" evidence="1">
    <location>
        <begin position="1"/>
        <end position="51"/>
    </location>
</feature>
<accession>A0A016S717</accession>
<name>A0A016S717_9BILA</name>
<feature type="compositionally biased region" description="Polar residues" evidence="1">
    <location>
        <begin position="17"/>
        <end position="33"/>
    </location>
</feature>
<comment type="caution">
    <text evidence="2">The sequence shown here is derived from an EMBL/GenBank/DDBJ whole genome shotgun (WGS) entry which is preliminary data.</text>
</comment>
<protein>
    <submittedName>
        <fullName evidence="2">Uncharacterized protein</fullName>
    </submittedName>
</protein>
<dbReference type="AlphaFoldDB" id="A0A016S717"/>
<reference evidence="3" key="1">
    <citation type="journal article" date="2015" name="Nat. Genet.">
        <title>The genome and transcriptome of the zoonotic hookworm Ancylostoma ceylanicum identify infection-specific gene families.</title>
        <authorList>
            <person name="Schwarz E.M."/>
            <person name="Hu Y."/>
            <person name="Antoshechkin I."/>
            <person name="Miller M.M."/>
            <person name="Sternberg P.W."/>
            <person name="Aroian R.V."/>
        </authorList>
    </citation>
    <scope>NUCLEOTIDE SEQUENCE</scope>
    <source>
        <strain evidence="3">HY135</strain>
    </source>
</reference>
<evidence type="ECO:0000256" key="1">
    <source>
        <dbReference type="SAM" id="MobiDB-lite"/>
    </source>
</evidence>
<keyword evidence="3" id="KW-1185">Reference proteome</keyword>
<organism evidence="2 3">
    <name type="scientific">Ancylostoma ceylanicum</name>
    <dbReference type="NCBI Taxonomy" id="53326"/>
    <lineage>
        <taxon>Eukaryota</taxon>
        <taxon>Metazoa</taxon>
        <taxon>Ecdysozoa</taxon>
        <taxon>Nematoda</taxon>
        <taxon>Chromadorea</taxon>
        <taxon>Rhabditida</taxon>
        <taxon>Rhabditina</taxon>
        <taxon>Rhabditomorpha</taxon>
        <taxon>Strongyloidea</taxon>
        <taxon>Ancylostomatidae</taxon>
        <taxon>Ancylostomatinae</taxon>
        <taxon>Ancylostoma</taxon>
    </lineage>
</organism>